<dbReference type="EMBL" id="MU273596">
    <property type="protein sequence ID" value="KAI0031025.1"/>
    <property type="molecule type" value="Genomic_DNA"/>
</dbReference>
<keyword evidence="2" id="KW-1185">Reference proteome</keyword>
<comment type="caution">
    <text evidence="1">The sequence shown here is derived from an EMBL/GenBank/DDBJ whole genome shotgun (WGS) entry which is preliminary data.</text>
</comment>
<dbReference type="Proteomes" id="UP000814128">
    <property type="component" value="Unassembled WGS sequence"/>
</dbReference>
<reference evidence="1" key="2">
    <citation type="journal article" date="2022" name="New Phytol.">
        <title>Evolutionary transition to the ectomycorrhizal habit in the genomes of a hyperdiverse lineage of mushroom-forming fungi.</title>
        <authorList>
            <person name="Looney B."/>
            <person name="Miyauchi S."/>
            <person name="Morin E."/>
            <person name="Drula E."/>
            <person name="Courty P.E."/>
            <person name="Kohler A."/>
            <person name="Kuo A."/>
            <person name="LaButti K."/>
            <person name="Pangilinan J."/>
            <person name="Lipzen A."/>
            <person name="Riley R."/>
            <person name="Andreopoulos W."/>
            <person name="He G."/>
            <person name="Johnson J."/>
            <person name="Nolan M."/>
            <person name="Tritt A."/>
            <person name="Barry K.W."/>
            <person name="Grigoriev I.V."/>
            <person name="Nagy L.G."/>
            <person name="Hibbett D."/>
            <person name="Henrissat B."/>
            <person name="Matheny P.B."/>
            <person name="Labbe J."/>
            <person name="Martin F.M."/>
        </authorList>
    </citation>
    <scope>NUCLEOTIDE SEQUENCE</scope>
    <source>
        <strain evidence="1">EC-137</strain>
    </source>
</reference>
<name>A0ACB8QHC5_9AGAM</name>
<proteinExistence type="predicted"/>
<sequence>MNSDRFKTPANAPSRVASSLRSSTAPKRDSLAAELERDPKMSTAKRQQRTQAFSSHMSQAALERRLLAAEMAKGELERKLIEKDAQVDRLEADRRWLAEREEQEKAEKETERALHVEEKAKTDHELRELRRMYMTLRDEHAELRDEHAALERTTSQALSVHKNESSSLRLQVAQLERELSDALALAEQRSAAVEEVRAQMDDLSFVQSGSPRGESDTAKWNVIHNEVQSVVEHSKAVERENARMKAELERLREKRTNVEILREEKIALERKLRGVEELRTQVGKLEGELAAARRERAEWAHRARQLDSPSQTPISVTQSLTQLRLEHAHVLENHGANLALLRQREAELQDERAVVLELRASLDESNQRERAAAETIAQLEQSVALAEHEVGFLQKFNASFTLEAASHDASMVDEAKEQHVKNLEELLEQYKSRTHELETEMNNLKSRAVSTGASPSVRALREELEKEREAARDALTTLEKNKEANEQHLETIDRLEQTLFELRGEIGAGRHIPPNTRILSLRDNPAQQWADLRQEALDRLRAENGALLRRLHELEEGGARTAEQEKEDLVPRESLKVALEEKMELEETVRQKEKRLRRLQEVFTAKSAEFREAIASIMGVKLAFYQNGQVRVTSYYDLNASFVFQPISSKKEGSARMQLIAQGEGGPQELPQLMRNWVEKEQCIPCFLASVTLECYESWKRDREMGIER</sequence>
<accession>A0ACB8QHC5</accession>
<reference evidence="1" key="1">
    <citation type="submission" date="2021-02" db="EMBL/GenBank/DDBJ databases">
        <authorList>
            <consortium name="DOE Joint Genome Institute"/>
            <person name="Ahrendt S."/>
            <person name="Looney B.P."/>
            <person name="Miyauchi S."/>
            <person name="Morin E."/>
            <person name="Drula E."/>
            <person name="Courty P.E."/>
            <person name="Chicoki N."/>
            <person name="Fauchery L."/>
            <person name="Kohler A."/>
            <person name="Kuo A."/>
            <person name="Labutti K."/>
            <person name="Pangilinan J."/>
            <person name="Lipzen A."/>
            <person name="Riley R."/>
            <person name="Andreopoulos W."/>
            <person name="He G."/>
            <person name="Johnson J."/>
            <person name="Barry K.W."/>
            <person name="Grigoriev I.V."/>
            <person name="Nagy L."/>
            <person name="Hibbett D."/>
            <person name="Henrissat B."/>
            <person name="Matheny P.B."/>
            <person name="Labbe J."/>
            <person name="Martin F."/>
        </authorList>
    </citation>
    <scope>NUCLEOTIDE SEQUENCE</scope>
    <source>
        <strain evidence="1">EC-137</strain>
    </source>
</reference>
<protein>
    <submittedName>
        <fullName evidence="1">MAD-domain-containing protein</fullName>
    </submittedName>
</protein>
<evidence type="ECO:0000313" key="1">
    <source>
        <dbReference type="EMBL" id="KAI0031025.1"/>
    </source>
</evidence>
<organism evidence="1 2">
    <name type="scientific">Vararia minispora EC-137</name>
    <dbReference type="NCBI Taxonomy" id="1314806"/>
    <lineage>
        <taxon>Eukaryota</taxon>
        <taxon>Fungi</taxon>
        <taxon>Dikarya</taxon>
        <taxon>Basidiomycota</taxon>
        <taxon>Agaricomycotina</taxon>
        <taxon>Agaricomycetes</taxon>
        <taxon>Russulales</taxon>
        <taxon>Lachnocladiaceae</taxon>
        <taxon>Vararia</taxon>
    </lineage>
</organism>
<gene>
    <name evidence="1" type="ORF">K488DRAFT_79320</name>
</gene>
<evidence type="ECO:0000313" key="2">
    <source>
        <dbReference type="Proteomes" id="UP000814128"/>
    </source>
</evidence>